<evidence type="ECO:0000256" key="1">
    <source>
        <dbReference type="SAM" id="MobiDB-lite"/>
    </source>
</evidence>
<dbReference type="InParanoid" id="A0A177C718"/>
<sequence length="128" mass="14426">LEESNDSIFGLQYPEYVELVQSYDRRARRPQNQHLNQYPKPARPEPMDVDPARVHLARPSSALSTSSSTSRRAHRLENDLCLCCGADDHWISDCPVSRRTPSTPEPARIKSTARSTILSAHLRKGGDM</sequence>
<name>A0A177C718_9PLEO</name>
<feature type="compositionally biased region" description="Basic and acidic residues" evidence="1">
    <location>
        <begin position="42"/>
        <end position="53"/>
    </location>
</feature>
<dbReference type="Gene3D" id="4.10.60.10">
    <property type="entry name" value="Zinc finger, CCHC-type"/>
    <property type="match status" value="1"/>
</dbReference>
<dbReference type="GeneID" id="28758255"/>
<feature type="compositionally biased region" description="Low complexity" evidence="1">
    <location>
        <begin position="57"/>
        <end position="70"/>
    </location>
</feature>
<reference evidence="2 3" key="1">
    <citation type="submission" date="2016-05" db="EMBL/GenBank/DDBJ databases">
        <title>Comparative analysis of secretome profiles of manganese(II)-oxidizing ascomycete fungi.</title>
        <authorList>
            <consortium name="DOE Joint Genome Institute"/>
            <person name="Zeiner C.A."/>
            <person name="Purvine S.O."/>
            <person name="Zink E.M."/>
            <person name="Wu S."/>
            <person name="Pasa-Tolic L."/>
            <person name="Chaput D.L."/>
            <person name="Haridas S."/>
            <person name="Grigoriev I.V."/>
            <person name="Santelli C.M."/>
            <person name="Hansel C.M."/>
        </authorList>
    </citation>
    <scope>NUCLEOTIDE SEQUENCE [LARGE SCALE GENOMIC DNA]</scope>
    <source>
        <strain evidence="2 3">AP3s5-JAC2a</strain>
    </source>
</reference>
<evidence type="ECO:0008006" key="4">
    <source>
        <dbReference type="Google" id="ProtNLM"/>
    </source>
</evidence>
<dbReference type="GO" id="GO:0003676">
    <property type="term" value="F:nucleic acid binding"/>
    <property type="evidence" value="ECO:0007669"/>
    <property type="project" value="InterPro"/>
</dbReference>
<organism evidence="2 3">
    <name type="scientific">Paraphaeosphaeria sporulosa</name>
    <dbReference type="NCBI Taxonomy" id="1460663"/>
    <lineage>
        <taxon>Eukaryota</taxon>
        <taxon>Fungi</taxon>
        <taxon>Dikarya</taxon>
        <taxon>Ascomycota</taxon>
        <taxon>Pezizomycotina</taxon>
        <taxon>Dothideomycetes</taxon>
        <taxon>Pleosporomycetidae</taxon>
        <taxon>Pleosporales</taxon>
        <taxon>Massarineae</taxon>
        <taxon>Didymosphaeriaceae</taxon>
        <taxon>Paraphaeosphaeria</taxon>
    </lineage>
</organism>
<evidence type="ECO:0000313" key="2">
    <source>
        <dbReference type="EMBL" id="OAG02490.1"/>
    </source>
</evidence>
<dbReference type="InterPro" id="IPR036875">
    <property type="entry name" value="Znf_CCHC_sf"/>
</dbReference>
<dbReference type="Proteomes" id="UP000077069">
    <property type="component" value="Unassembled WGS sequence"/>
</dbReference>
<accession>A0A177C718</accession>
<feature type="region of interest" description="Disordered" evidence="1">
    <location>
        <begin position="24"/>
        <end position="72"/>
    </location>
</feature>
<dbReference type="EMBL" id="KV441556">
    <property type="protein sequence ID" value="OAG02490.1"/>
    <property type="molecule type" value="Genomic_DNA"/>
</dbReference>
<dbReference type="GO" id="GO:0008270">
    <property type="term" value="F:zinc ion binding"/>
    <property type="evidence" value="ECO:0007669"/>
    <property type="project" value="InterPro"/>
</dbReference>
<dbReference type="RefSeq" id="XP_018032855.1">
    <property type="nucleotide sequence ID" value="XM_018174769.1"/>
</dbReference>
<gene>
    <name evidence="2" type="ORF">CC84DRAFT_1098452</name>
</gene>
<evidence type="ECO:0000313" key="3">
    <source>
        <dbReference type="Proteomes" id="UP000077069"/>
    </source>
</evidence>
<proteinExistence type="predicted"/>
<dbReference type="AlphaFoldDB" id="A0A177C718"/>
<keyword evidence="3" id="KW-1185">Reference proteome</keyword>
<dbReference type="SUPFAM" id="SSF57756">
    <property type="entry name" value="Retrovirus zinc finger-like domains"/>
    <property type="match status" value="1"/>
</dbReference>
<dbReference type="OrthoDB" id="4501855at2759"/>
<protein>
    <recommendedName>
        <fullName evidence="4">CCHC-type domain-containing protein</fullName>
    </recommendedName>
</protein>
<feature type="non-terminal residue" evidence="2">
    <location>
        <position position="1"/>
    </location>
</feature>